<feature type="non-terminal residue" evidence="1">
    <location>
        <position position="1"/>
    </location>
</feature>
<accession>A0A392NQ01</accession>
<sequence>RLPAQMEHDKEGGKTEQAKQEYIVDIGVEETATRDQNLVNSGIRMNMLFFPRQEMKKRRRGIHCLM</sequence>
<name>A0A392NQ01_9FABA</name>
<proteinExistence type="predicted"/>
<evidence type="ECO:0000313" key="2">
    <source>
        <dbReference type="Proteomes" id="UP000265520"/>
    </source>
</evidence>
<gene>
    <name evidence="1" type="ORF">A2U01_0022912</name>
</gene>
<reference evidence="1 2" key="1">
    <citation type="journal article" date="2018" name="Front. Plant Sci.">
        <title>Red Clover (Trifolium pratense) and Zigzag Clover (T. medium) - A Picture of Genomic Similarities and Differences.</title>
        <authorList>
            <person name="Dluhosova J."/>
            <person name="Istvanek J."/>
            <person name="Nedelnik J."/>
            <person name="Repkova J."/>
        </authorList>
    </citation>
    <scope>NUCLEOTIDE SEQUENCE [LARGE SCALE GENOMIC DNA]</scope>
    <source>
        <strain evidence="2">cv. 10/8</strain>
        <tissue evidence="1">Leaf</tissue>
    </source>
</reference>
<comment type="caution">
    <text evidence="1">The sequence shown here is derived from an EMBL/GenBank/DDBJ whole genome shotgun (WGS) entry which is preliminary data.</text>
</comment>
<dbReference type="Proteomes" id="UP000265520">
    <property type="component" value="Unassembled WGS sequence"/>
</dbReference>
<dbReference type="EMBL" id="LXQA010047449">
    <property type="protein sequence ID" value="MCI01883.1"/>
    <property type="molecule type" value="Genomic_DNA"/>
</dbReference>
<evidence type="ECO:0000313" key="1">
    <source>
        <dbReference type="EMBL" id="MCI01883.1"/>
    </source>
</evidence>
<keyword evidence="2" id="KW-1185">Reference proteome</keyword>
<organism evidence="1 2">
    <name type="scientific">Trifolium medium</name>
    <dbReference type="NCBI Taxonomy" id="97028"/>
    <lineage>
        <taxon>Eukaryota</taxon>
        <taxon>Viridiplantae</taxon>
        <taxon>Streptophyta</taxon>
        <taxon>Embryophyta</taxon>
        <taxon>Tracheophyta</taxon>
        <taxon>Spermatophyta</taxon>
        <taxon>Magnoliopsida</taxon>
        <taxon>eudicotyledons</taxon>
        <taxon>Gunneridae</taxon>
        <taxon>Pentapetalae</taxon>
        <taxon>rosids</taxon>
        <taxon>fabids</taxon>
        <taxon>Fabales</taxon>
        <taxon>Fabaceae</taxon>
        <taxon>Papilionoideae</taxon>
        <taxon>50 kb inversion clade</taxon>
        <taxon>NPAAA clade</taxon>
        <taxon>Hologalegina</taxon>
        <taxon>IRL clade</taxon>
        <taxon>Trifolieae</taxon>
        <taxon>Trifolium</taxon>
    </lineage>
</organism>
<protein>
    <submittedName>
        <fullName evidence="1">Uncharacterized protein</fullName>
    </submittedName>
</protein>
<dbReference type="AlphaFoldDB" id="A0A392NQ01"/>